<gene>
    <name evidence="2" type="primary">LOC107956243</name>
</gene>
<dbReference type="PANTHER" id="PTHR15503:SF45">
    <property type="entry name" value="RNA-DIRECTED DNA POLYMERASE HOMOLOG"/>
    <property type="match status" value="1"/>
</dbReference>
<dbReference type="InterPro" id="IPR032567">
    <property type="entry name" value="RTL1-rel"/>
</dbReference>
<dbReference type="GeneID" id="107956243"/>
<keyword evidence="1" id="KW-1185">Reference proteome</keyword>
<dbReference type="AlphaFoldDB" id="A0A1U8P8B2"/>
<protein>
    <submittedName>
        <fullName evidence="2">Uncharacterized protein</fullName>
    </submittedName>
</protein>
<dbReference type="InterPro" id="IPR021109">
    <property type="entry name" value="Peptidase_aspartic_dom_sf"/>
</dbReference>
<dbReference type="Pfam" id="PF08284">
    <property type="entry name" value="RVP_2"/>
    <property type="match status" value="1"/>
</dbReference>
<dbReference type="PaxDb" id="3635-A0A1U8P8B2"/>
<name>A0A1U8P8B2_GOSHI</name>
<evidence type="ECO:0000313" key="1">
    <source>
        <dbReference type="Proteomes" id="UP000818029"/>
    </source>
</evidence>
<dbReference type="RefSeq" id="XP_016747452.1">
    <property type="nucleotide sequence ID" value="XM_016891963.1"/>
</dbReference>
<dbReference type="CDD" id="cd00303">
    <property type="entry name" value="retropepsin_like"/>
    <property type="match status" value="1"/>
</dbReference>
<accession>A0A1U8P8B2</accession>
<dbReference type="Proteomes" id="UP000818029">
    <property type="component" value="Chromosome A11"/>
</dbReference>
<reference evidence="1" key="1">
    <citation type="journal article" date="2020" name="Nat. Genet.">
        <title>Genomic diversifications of five Gossypium allopolyploid species and their impact on cotton improvement.</title>
        <authorList>
            <person name="Chen Z.J."/>
            <person name="Sreedasyam A."/>
            <person name="Ando A."/>
            <person name="Song Q."/>
            <person name="De Santiago L.M."/>
            <person name="Hulse-Kemp A.M."/>
            <person name="Ding M."/>
            <person name="Ye W."/>
            <person name="Kirkbride R.C."/>
            <person name="Jenkins J."/>
            <person name="Plott C."/>
            <person name="Lovell J."/>
            <person name="Lin Y.M."/>
            <person name="Vaughn R."/>
            <person name="Liu B."/>
            <person name="Simpson S."/>
            <person name="Scheffler B.E."/>
            <person name="Wen L."/>
            <person name="Saski C.A."/>
            <person name="Grover C.E."/>
            <person name="Hu G."/>
            <person name="Conover J.L."/>
            <person name="Carlson J.W."/>
            <person name="Shu S."/>
            <person name="Boston L.B."/>
            <person name="Williams M."/>
            <person name="Peterson D.G."/>
            <person name="McGee K."/>
            <person name="Jones D.C."/>
            <person name="Wendel J.F."/>
            <person name="Stelly D.M."/>
            <person name="Grimwood J."/>
            <person name="Schmutz J."/>
        </authorList>
    </citation>
    <scope>NUCLEOTIDE SEQUENCE [LARGE SCALE GENOMIC DNA]</scope>
    <source>
        <strain evidence="1">cv. TM-1</strain>
    </source>
</reference>
<reference evidence="2" key="2">
    <citation type="submission" date="2025-08" db="UniProtKB">
        <authorList>
            <consortium name="RefSeq"/>
        </authorList>
    </citation>
    <scope>IDENTIFICATION</scope>
</reference>
<evidence type="ECO:0000313" key="2">
    <source>
        <dbReference type="RefSeq" id="XP_016747452.1"/>
    </source>
</evidence>
<dbReference type="SUPFAM" id="SSF50630">
    <property type="entry name" value="Acid proteases"/>
    <property type="match status" value="1"/>
</dbReference>
<proteinExistence type="predicted"/>
<organism evidence="1 2">
    <name type="scientific">Gossypium hirsutum</name>
    <name type="common">Upland cotton</name>
    <name type="synonym">Gossypium mexicanum</name>
    <dbReference type="NCBI Taxonomy" id="3635"/>
    <lineage>
        <taxon>Eukaryota</taxon>
        <taxon>Viridiplantae</taxon>
        <taxon>Streptophyta</taxon>
        <taxon>Embryophyta</taxon>
        <taxon>Tracheophyta</taxon>
        <taxon>Spermatophyta</taxon>
        <taxon>Magnoliopsida</taxon>
        <taxon>eudicotyledons</taxon>
        <taxon>Gunneridae</taxon>
        <taxon>Pentapetalae</taxon>
        <taxon>rosids</taxon>
        <taxon>malvids</taxon>
        <taxon>Malvales</taxon>
        <taxon>Malvaceae</taxon>
        <taxon>Malvoideae</taxon>
        <taxon>Gossypium</taxon>
    </lineage>
</organism>
<dbReference type="KEGG" id="ghi:107956243"/>
<dbReference type="Gene3D" id="2.40.70.10">
    <property type="entry name" value="Acid Proteases"/>
    <property type="match status" value="1"/>
</dbReference>
<sequence>MGQFELRFLLRDCSLLQIVGDITWMQAIGQGYVQPARGVQQPLRGRGQPALVYTSRCRENGDTPDVITSTFLIHNVPYTALIDIGSTHSYIAYTMSGALSILCGSTISEMTVLSPLGQVVKVDKLFRNVPLEVQGVIFPADLIELPFGEFDLILGMDCLVKYRASLDCAAKCMVLKTTEDEEVVVIGE</sequence>
<dbReference type="PANTHER" id="PTHR15503">
    <property type="entry name" value="LDOC1 RELATED"/>
    <property type="match status" value="1"/>
</dbReference>